<dbReference type="SUPFAM" id="SSF53098">
    <property type="entry name" value="Ribonuclease H-like"/>
    <property type="match status" value="1"/>
</dbReference>
<reference evidence="2 3" key="1">
    <citation type="journal article" date="2014" name="Am. J. Bot.">
        <title>Genome assembly and annotation for red clover (Trifolium pratense; Fabaceae).</title>
        <authorList>
            <person name="Istvanek J."/>
            <person name="Jaros M."/>
            <person name="Krenek A."/>
            <person name="Repkova J."/>
        </authorList>
    </citation>
    <scope>NUCLEOTIDE SEQUENCE [LARGE SCALE GENOMIC DNA]</scope>
    <source>
        <strain evidence="3">cv. Tatra</strain>
        <tissue evidence="2">Young leaves</tissue>
    </source>
</reference>
<accession>A0A2K3JV82</accession>
<dbReference type="Gene3D" id="3.30.420.10">
    <property type="entry name" value="Ribonuclease H-like superfamily/Ribonuclease H"/>
    <property type="match status" value="1"/>
</dbReference>
<dbReference type="InterPro" id="IPR036397">
    <property type="entry name" value="RNaseH_sf"/>
</dbReference>
<dbReference type="InterPro" id="IPR053151">
    <property type="entry name" value="RNase_H-like"/>
</dbReference>
<reference evidence="2 3" key="2">
    <citation type="journal article" date="2017" name="Front. Plant Sci.">
        <title>Gene Classification and Mining of Molecular Markers Useful in Red Clover (Trifolium pratense) Breeding.</title>
        <authorList>
            <person name="Istvanek J."/>
            <person name="Dluhosova J."/>
            <person name="Dluhos P."/>
            <person name="Patkova L."/>
            <person name="Nedelnik J."/>
            <person name="Repkova J."/>
        </authorList>
    </citation>
    <scope>NUCLEOTIDE SEQUENCE [LARGE SCALE GENOMIC DNA]</scope>
    <source>
        <strain evidence="3">cv. Tatra</strain>
        <tissue evidence="2">Young leaves</tissue>
    </source>
</reference>
<gene>
    <name evidence="2" type="ORF">L195_g058955</name>
</gene>
<evidence type="ECO:0000313" key="2">
    <source>
        <dbReference type="EMBL" id="PNX57963.1"/>
    </source>
</evidence>
<dbReference type="CDD" id="cd06222">
    <property type="entry name" value="RNase_H_like"/>
    <property type="match status" value="1"/>
</dbReference>
<feature type="non-terminal residue" evidence="2">
    <location>
        <position position="1"/>
    </location>
</feature>
<dbReference type="EMBL" id="ASHM01125683">
    <property type="protein sequence ID" value="PNX57963.1"/>
    <property type="molecule type" value="Genomic_DNA"/>
</dbReference>
<dbReference type="InterPro" id="IPR002156">
    <property type="entry name" value="RNaseH_domain"/>
</dbReference>
<dbReference type="InterPro" id="IPR044730">
    <property type="entry name" value="RNase_H-like_dom_plant"/>
</dbReference>
<evidence type="ECO:0000259" key="1">
    <source>
        <dbReference type="Pfam" id="PF13456"/>
    </source>
</evidence>
<protein>
    <submittedName>
        <fullName evidence="2">Ribonuclease H</fullName>
    </submittedName>
</protein>
<sequence length="188" mass="20728">AKTKILTAVVTSAPGLKGYTSNTLMEQQILQHFHLAPRLRKAPQIKLVLWKAPNIWWLKANTDGSVVGNTAACGGLFRNHMADHVGSFAYNLGPVSILHAEITAIIIVIELAAAHGWQRISIESDSMSALSSFENPSIVPWDLRNRWSNAISLGLTVIHTHIFREGNMCADRLASHGHSIVDSMWWDS</sequence>
<organism evidence="2 3">
    <name type="scientific">Trifolium pratense</name>
    <name type="common">Red clover</name>
    <dbReference type="NCBI Taxonomy" id="57577"/>
    <lineage>
        <taxon>Eukaryota</taxon>
        <taxon>Viridiplantae</taxon>
        <taxon>Streptophyta</taxon>
        <taxon>Embryophyta</taxon>
        <taxon>Tracheophyta</taxon>
        <taxon>Spermatophyta</taxon>
        <taxon>Magnoliopsida</taxon>
        <taxon>eudicotyledons</taxon>
        <taxon>Gunneridae</taxon>
        <taxon>Pentapetalae</taxon>
        <taxon>rosids</taxon>
        <taxon>fabids</taxon>
        <taxon>Fabales</taxon>
        <taxon>Fabaceae</taxon>
        <taxon>Papilionoideae</taxon>
        <taxon>50 kb inversion clade</taxon>
        <taxon>NPAAA clade</taxon>
        <taxon>Hologalegina</taxon>
        <taxon>IRL clade</taxon>
        <taxon>Trifolieae</taxon>
        <taxon>Trifolium</taxon>
    </lineage>
</organism>
<dbReference type="GO" id="GO:0003676">
    <property type="term" value="F:nucleic acid binding"/>
    <property type="evidence" value="ECO:0007669"/>
    <property type="project" value="InterPro"/>
</dbReference>
<feature type="non-terminal residue" evidence="2">
    <location>
        <position position="188"/>
    </location>
</feature>
<dbReference type="PANTHER" id="PTHR47723:SF23">
    <property type="entry name" value="REVERSE TRANSCRIPTASE-LIKE PROTEIN"/>
    <property type="match status" value="1"/>
</dbReference>
<proteinExistence type="predicted"/>
<evidence type="ECO:0000313" key="3">
    <source>
        <dbReference type="Proteomes" id="UP000236291"/>
    </source>
</evidence>
<comment type="caution">
    <text evidence="2">The sequence shown here is derived from an EMBL/GenBank/DDBJ whole genome shotgun (WGS) entry which is preliminary data.</text>
</comment>
<feature type="domain" description="RNase H type-1" evidence="1">
    <location>
        <begin position="61"/>
        <end position="176"/>
    </location>
</feature>
<name>A0A2K3JV82_TRIPR</name>
<dbReference type="PANTHER" id="PTHR47723">
    <property type="entry name" value="OS05G0353850 PROTEIN"/>
    <property type="match status" value="1"/>
</dbReference>
<dbReference type="InterPro" id="IPR012337">
    <property type="entry name" value="RNaseH-like_sf"/>
</dbReference>
<dbReference type="Proteomes" id="UP000236291">
    <property type="component" value="Unassembled WGS sequence"/>
</dbReference>
<dbReference type="Pfam" id="PF13456">
    <property type="entry name" value="RVT_3"/>
    <property type="match status" value="1"/>
</dbReference>
<dbReference type="GO" id="GO:0004523">
    <property type="term" value="F:RNA-DNA hybrid ribonuclease activity"/>
    <property type="evidence" value="ECO:0007669"/>
    <property type="project" value="InterPro"/>
</dbReference>
<dbReference type="AlphaFoldDB" id="A0A2K3JV82"/>